<dbReference type="InterPro" id="IPR012340">
    <property type="entry name" value="NA-bd_OB-fold"/>
</dbReference>
<dbReference type="SUPFAM" id="SSF50249">
    <property type="entry name" value="Nucleic acid-binding proteins"/>
    <property type="match status" value="1"/>
</dbReference>
<reference evidence="1" key="1">
    <citation type="submission" date="2019-03" db="EMBL/GenBank/DDBJ databases">
        <authorList>
            <person name="Mank J."/>
            <person name="Almeida P."/>
        </authorList>
    </citation>
    <scope>NUCLEOTIDE SEQUENCE</scope>
    <source>
        <strain evidence="1">78183</strain>
    </source>
</reference>
<sequence>MPLMLSLEVMEQVAKKVVFDIRPYYTNIHLKIFAHIINLPIYDQIRNIRQIHMNTVIRVGGVVTSNLRPFFQNSYSEVQVGSCPELQLKGPFTVNIEQTLSRNYQKLILLRNYINGFPGSVIETNYVTKKQDLFSA</sequence>
<protein>
    <submittedName>
        <fullName evidence="1">Uncharacterized protein</fullName>
    </submittedName>
</protein>
<organism evidence="1">
    <name type="scientific">Salix viminalis</name>
    <name type="common">Common osier</name>
    <name type="synonym">Basket willow</name>
    <dbReference type="NCBI Taxonomy" id="40686"/>
    <lineage>
        <taxon>Eukaryota</taxon>
        <taxon>Viridiplantae</taxon>
        <taxon>Streptophyta</taxon>
        <taxon>Embryophyta</taxon>
        <taxon>Tracheophyta</taxon>
        <taxon>Spermatophyta</taxon>
        <taxon>Magnoliopsida</taxon>
        <taxon>eudicotyledons</taxon>
        <taxon>Gunneridae</taxon>
        <taxon>Pentapetalae</taxon>
        <taxon>rosids</taxon>
        <taxon>fabids</taxon>
        <taxon>Malpighiales</taxon>
        <taxon>Salicaceae</taxon>
        <taxon>Saliceae</taxon>
        <taxon>Salix</taxon>
    </lineage>
</organism>
<evidence type="ECO:0000313" key="1">
    <source>
        <dbReference type="EMBL" id="VFU25285.1"/>
    </source>
</evidence>
<gene>
    <name evidence="1" type="ORF">SVIM_LOCUS57045</name>
</gene>
<dbReference type="EMBL" id="CAADRP010000224">
    <property type="protein sequence ID" value="VFU25285.1"/>
    <property type="molecule type" value="Genomic_DNA"/>
</dbReference>
<dbReference type="AlphaFoldDB" id="A0A6N2KA33"/>
<name>A0A6N2KA33_SALVM</name>
<accession>A0A6N2KA33</accession>
<proteinExistence type="predicted"/>